<dbReference type="GeneID" id="70234154"/>
<comment type="caution">
    <text evidence="2">The sequence shown here is derived from an EMBL/GenBank/DDBJ whole genome shotgun (WGS) entry which is preliminary data.</text>
</comment>
<name>A0A9P8T6T1_9ASCO</name>
<dbReference type="EMBL" id="JAEUBE010000158">
    <property type="protein sequence ID" value="KAH3668433.1"/>
    <property type="molecule type" value="Genomic_DNA"/>
</dbReference>
<organism evidence="2 3">
    <name type="scientific">Ogataea philodendri</name>
    <dbReference type="NCBI Taxonomy" id="1378263"/>
    <lineage>
        <taxon>Eukaryota</taxon>
        <taxon>Fungi</taxon>
        <taxon>Dikarya</taxon>
        <taxon>Ascomycota</taxon>
        <taxon>Saccharomycotina</taxon>
        <taxon>Pichiomycetes</taxon>
        <taxon>Pichiales</taxon>
        <taxon>Pichiaceae</taxon>
        <taxon>Ogataea</taxon>
    </lineage>
</organism>
<dbReference type="RefSeq" id="XP_046062847.1">
    <property type="nucleotide sequence ID" value="XM_046203029.1"/>
</dbReference>
<proteinExistence type="predicted"/>
<evidence type="ECO:0000313" key="2">
    <source>
        <dbReference type="EMBL" id="KAH3668433.1"/>
    </source>
</evidence>
<keyword evidence="3" id="KW-1185">Reference proteome</keyword>
<accession>A0A9P8T6T1</accession>
<evidence type="ECO:0008006" key="4">
    <source>
        <dbReference type="Google" id="ProtNLM"/>
    </source>
</evidence>
<protein>
    <recommendedName>
        <fullName evidence="4">Ribosome biogenesis protein ALB1</fullName>
    </recommendedName>
</protein>
<reference evidence="2" key="1">
    <citation type="journal article" date="2021" name="Open Biol.">
        <title>Shared evolutionary footprints suggest mitochondrial oxidative damage underlies multiple complex I losses in fungi.</title>
        <authorList>
            <person name="Schikora-Tamarit M.A."/>
            <person name="Marcet-Houben M."/>
            <person name="Nosek J."/>
            <person name="Gabaldon T."/>
        </authorList>
    </citation>
    <scope>NUCLEOTIDE SEQUENCE</scope>
    <source>
        <strain evidence="2">CBS6075</strain>
    </source>
</reference>
<dbReference type="AlphaFoldDB" id="A0A9P8T6T1"/>
<sequence length="246" mass="26629">MPSRNSINKPKDNIQRRQKSRSLGRQRAGARNSTRVVAPKSTALALYNGTASKGGITTNTLSNKRSKKIERNKKYAKARNLDTAQLLADVQSKQEQMEVDEAVVKSQETVRSALWAVVEDVANHGFKYLAAGEGTTLGGPINTIGFVESGNLIPNSNNLENTSAKSFIHFSSSLAYNSTYSLNLESVFNAISVGSIMRDLVLESVYCLGPFQSLTFQSSSSNNLKKSLVTIVGENVQGPSNPEALV</sequence>
<gene>
    <name evidence="2" type="ORF">OGAPHI_002187</name>
</gene>
<dbReference type="Proteomes" id="UP000769157">
    <property type="component" value="Unassembled WGS sequence"/>
</dbReference>
<evidence type="ECO:0000256" key="1">
    <source>
        <dbReference type="SAM" id="MobiDB-lite"/>
    </source>
</evidence>
<evidence type="ECO:0000313" key="3">
    <source>
        <dbReference type="Proteomes" id="UP000769157"/>
    </source>
</evidence>
<dbReference type="OrthoDB" id="4086742at2759"/>
<feature type="region of interest" description="Disordered" evidence="1">
    <location>
        <begin position="1"/>
        <end position="36"/>
    </location>
</feature>
<reference evidence="2" key="2">
    <citation type="submission" date="2021-01" db="EMBL/GenBank/DDBJ databases">
        <authorList>
            <person name="Schikora-Tamarit M.A."/>
        </authorList>
    </citation>
    <scope>NUCLEOTIDE SEQUENCE</scope>
    <source>
        <strain evidence="2">CBS6075</strain>
    </source>
</reference>